<dbReference type="PRINTS" id="PR00080">
    <property type="entry name" value="SDRFAMILY"/>
</dbReference>
<evidence type="ECO:0000256" key="2">
    <source>
        <dbReference type="ARBA" id="ARBA00023002"/>
    </source>
</evidence>
<dbReference type="FunFam" id="3.40.50.720:FF:000084">
    <property type="entry name" value="Short-chain dehydrogenase reductase"/>
    <property type="match status" value="1"/>
</dbReference>
<accession>A0A4Q0PMT4</accession>
<dbReference type="InterPro" id="IPR036291">
    <property type="entry name" value="NAD(P)-bd_dom_sf"/>
</dbReference>
<dbReference type="NCBIfam" id="NF005095">
    <property type="entry name" value="PRK06523.1"/>
    <property type="match status" value="1"/>
</dbReference>
<dbReference type="InterPro" id="IPR002347">
    <property type="entry name" value="SDR_fam"/>
</dbReference>
<dbReference type="Proteomes" id="UP000290608">
    <property type="component" value="Unassembled WGS sequence"/>
</dbReference>
<dbReference type="STRING" id="1122159.SAMN02745246_01529"/>
<dbReference type="PRINTS" id="PR00081">
    <property type="entry name" value="GDHRDH"/>
</dbReference>
<protein>
    <submittedName>
        <fullName evidence="3">NAD(P)-dependent dehydrogenase (Short-subunit alcohol dehydrogenase family)</fullName>
    </submittedName>
</protein>
<keyword evidence="2" id="KW-0560">Oxidoreductase</keyword>
<evidence type="ECO:0000256" key="1">
    <source>
        <dbReference type="ARBA" id="ARBA00006484"/>
    </source>
</evidence>
<comment type="similarity">
    <text evidence="1">Belongs to the short-chain dehydrogenases/reductases (SDR) family.</text>
</comment>
<evidence type="ECO:0000313" key="3">
    <source>
        <dbReference type="EMBL" id="RXG31829.1"/>
    </source>
</evidence>
<evidence type="ECO:0000313" key="4">
    <source>
        <dbReference type="Proteomes" id="UP000290608"/>
    </source>
</evidence>
<reference evidence="3 4" key="1">
    <citation type="submission" date="2018-07" db="EMBL/GenBank/DDBJ databases">
        <title>Leeuwenhoekiella genomics.</title>
        <authorList>
            <person name="Tahon G."/>
            <person name="Willems A."/>
        </authorList>
    </citation>
    <scope>NUCLEOTIDE SEQUENCE [LARGE SCALE GENOMIC DNA]</scope>
    <source>
        <strain evidence="3 4">LMG 1345</strain>
    </source>
</reference>
<comment type="caution">
    <text evidence="3">The sequence shown here is derived from an EMBL/GenBank/DDBJ whole genome shotgun (WGS) entry which is preliminary data.</text>
</comment>
<proteinExistence type="inferred from homology"/>
<sequence>MDKQTEQLNGKIALVTGGTKGIGKAIANKLSSAGATVIVTARKPSEEKSEHHFIAADLTNSDDIVKLTRQLSNEFGTPDILINNVGGTSSPAGGFQMLSDEDWNKDIELNLLASIRLDKAIIPQMLEKKSGAVIHISSLNGKIPLYQSNFSYGVMKSALNAYSKTLANEVAKNGIRVNTVSPGMVRTTAMETFLKGFAESIGKTVEEAAQQIMDGLGGVPLNRLAEPEEIANMVAFLVSDDAGYITGANMLVDGGTYPAV</sequence>
<dbReference type="PANTHER" id="PTHR42760:SF133">
    <property type="entry name" value="3-OXOACYL-[ACYL-CARRIER-PROTEIN] REDUCTASE"/>
    <property type="match status" value="1"/>
</dbReference>
<dbReference type="Gene3D" id="3.40.50.720">
    <property type="entry name" value="NAD(P)-binding Rossmann-like Domain"/>
    <property type="match status" value="1"/>
</dbReference>
<name>A0A4Q0PMT4_9FLAO</name>
<dbReference type="AlphaFoldDB" id="A0A4Q0PMT4"/>
<dbReference type="RefSeq" id="WP_073098640.1">
    <property type="nucleotide sequence ID" value="NZ_QOVL01000006.1"/>
</dbReference>
<gene>
    <name evidence="3" type="ORF">DSL99_1653</name>
</gene>
<organism evidence="3 4">
    <name type="scientific">Leeuwenhoekiella marinoflava</name>
    <dbReference type="NCBI Taxonomy" id="988"/>
    <lineage>
        <taxon>Bacteria</taxon>
        <taxon>Pseudomonadati</taxon>
        <taxon>Bacteroidota</taxon>
        <taxon>Flavobacteriia</taxon>
        <taxon>Flavobacteriales</taxon>
        <taxon>Flavobacteriaceae</taxon>
        <taxon>Leeuwenhoekiella</taxon>
    </lineage>
</organism>
<dbReference type="SUPFAM" id="SSF51735">
    <property type="entry name" value="NAD(P)-binding Rossmann-fold domains"/>
    <property type="match status" value="1"/>
</dbReference>
<dbReference type="EMBL" id="QOVL01000006">
    <property type="protein sequence ID" value="RXG31829.1"/>
    <property type="molecule type" value="Genomic_DNA"/>
</dbReference>
<dbReference type="PANTHER" id="PTHR42760">
    <property type="entry name" value="SHORT-CHAIN DEHYDROGENASES/REDUCTASES FAMILY MEMBER"/>
    <property type="match status" value="1"/>
</dbReference>
<dbReference type="Pfam" id="PF13561">
    <property type="entry name" value="adh_short_C2"/>
    <property type="match status" value="1"/>
</dbReference>
<dbReference type="GO" id="GO:0016616">
    <property type="term" value="F:oxidoreductase activity, acting on the CH-OH group of donors, NAD or NADP as acceptor"/>
    <property type="evidence" value="ECO:0007669"/>
    <property type="project" value="TreeGrafter"/>
</dbReference>